<evidence type="ECO:0000256" key="2">
    <source>
        <dbReference type="ARBA" id="ARBA00005135"/>
    </source>
</evidence>
<name>A0A9D2T1K2_9FIRM</name>
<evidence type="ECO:0000256" key="6">
    <source>
        <dbReference type="ARBA" id="ARBA00022723"/>
    </source>
</evidence>
<dbReference type="GO" id="GO:0005737">
    <property type="term" value="C:cytoplasm"/>
    <property type="evidence" value="ECO:0007669"/>
    <property type="project" value="TreeGrafter"/>
</dbReference>
<dbReference type="EC" id="3.1.3.3" evidence="4"/>
<dbReference type="PANTHER" id="PTHR43344:SF2">
    <property type="entry name" value="PHOSPHOSERINE PHOSPHATASE"/>
    <property type="match status" value="1"/>
</dbReference>
<feature type="signal peptide" evidence="12">
    <location>
        <begin position="1"/>
        <end position="27"/>
    </location>
</feature>
<keyword evidence="5" id="KW-0028">Amino-acid biosynthesis</keyword>
<feature type="non-terminal residue" evidence="13">
    <location>
        <position position="492"/>
    </location>
</feature>
<organism evidence="13 14">
    <name type="scientific">Candidatus Intestinimonas pullistercoris</name>
    <dbReference type="NCBI Taxonomy" id="2838623"/>
    <lineage>
        <taxon>Bacteria</taxon>
        <taxon>Bacillati</taxon>
        <taxon>Bacillota</taxon>
        <taxon>Clostridia</taxon>
        <taxon>Eubacteriales</taxon>
        <taxon>Intestinimonas</taxon>
    </lineage>
</organism>
<reference evidence="13" key="2">
    <citation type="submission" date="2021-04" db="EMBL/GenBank/DDBJ databases">
        <authorList>
            <person name="Gilroy R."/>
        </authorList>
    </citation>
    <scope>NUCLEOTIDE SEQUENCE</scope>
    <source>
        <strain evidence="13">CHK186-1790</strain>
    </source>
</reference>
<evidence type="ECO:0000256" key="10">
    <source>
        <dbReference type="ARBA" id="ARBA00048138"/>
    </source>
</evidence>
<dbReference type="InterPro" id="IPR023214">
    <property type="entry name" value="HAD_sf"/>
</dbReference>
<dbReference type="Gene3D" id="3.40.50.1000">
    <property type="entry name" value="HAD superfamily/HAD-like"/>
    <property type="match status" value="1"/>
</dbReference>
<evidence type="ECO:0000256" key="5">
    <source>
        <dbReference type="ARBA" id="ARBA00022605"/>
    </source>
</evidence>
<dbReference type="InterPro" id="IPR036412">
    <property type="entry name" value="HAD-like_sf"/>
</dbReference>
<comment type="catalytic activity">
    <reaction evidence="11">
        <text>O-phospho-D-serine + H2O = D-serine + phosphate</text>
        <dbReference type="Rhea" id="RHEA:24873"/>
        <dbReference type="ChEBI" id="CHEBI:15377"/>
        <dbReference type="ChEBI" id="CHEBI:35247"/>
        <dbReference type="ChEBI" id="CHEBI:43474"/>
        <dbReference type="ChEBI" id="CHEBI:58680"/>
        <dbReference type="EC" id="3.1.3.3"/>
    </reaction>
</comment>
<dbReference type="InterPro" id="IPR050582">
    <property type="entry name" value="HAD-like_SerB"/>
</dbReference>
<accession>A0A9D2T1K2</accession>
<evidence type="ECO:0000313" key="13">
    <source>
        <dbReference type="EMBL" id="HJC41730.1"/>
    </source>
</evidence>
<dbReference type="GO" id="GO:0000287">
    <property type="term" value="F:magnesium ion binding"/>
    <property type="evidence" value="ECO:0007669"/>
    <property type="project" value="TreeGrafter"/>
</dbReference>
<evidence type="ECO:0000256" key="12">
    <source>
        <dbReference type="SAM" id="SignalP"/>
    </source>
</evidence>
<dbReference type="GO" id="GO:0006564">
    <property type="term" value="P:L-serine biosynthetic process"/>
    <property type="evidence" value="ECO:0007669"/>
    <property type="project" value="UniProtKB-KW"/>
</dbReference>
<comment type="catalytic activity">
    <reaction evidence="10">
        <text>O-phospho-L-serine + H2O = L-serine + phosphate</text>
        <dbReference type="Rhea" id="RHEA:21208"/>
        <dbReference type="ChEBI" id="CHEBI:15377"/>
        <dbReference type="ChEBI" id="CHEBI:33384"/>
        <dbReference type="ChEBI" id="CHEBI:43474"/>
        <dbReference type="ChEBI" id="CHEBI:57524"/>
        <dbReference type="EC" id="3.1.3.3"/>
    </reaction>
</comment>
<evidence type="ECO:0000256" key="8">
    <source>
        <dbReference type="ARBA" id="ARBA00022842"/>
    </source>
</evidence>
<dbReference type="Proteomes" id="UP000823882">
    <property type="component" value="Unassembled WGS sequence"/>
</dbReference>
<comment type="pathway">
    <text evidence="2">Amino-acid biosynthesis; L-serine biosynthesis; L-serine from 3-phospho-D-glycerate: step 3/3.</text>
</comment>
<feature type="chain" id="PRO_5039016179" description="phosphoserine phosphatase" evidence="12">
    <location>
        <begin position="28"/>
        <end position="492"/>
    </location>
</feature>
<proteinExistence type="inferred from homology"/>
<evidence type="ECO:0000256" key="3">
    <source>
        <dbReference type="ARBA" id="ARBA00009184"/>
    </source>
</evidence>
<keyword evidence="7" id="KW-0378">Hydrolase</keyword>
<evidence type="ECO:0000313" key="14">
    <source>
        <dbReference type="Proteomes" id="UP000823882"/>
    </source>
</evidence>
<comment type="caution">
    <text evidence="13">The sequence shown here is derived from an EMBL/GenBank/DDBJ whole genome shotgun (WGS) entry which is preliminary data.</text>
</comment>
<dbReference type="GO" id="GO:0036424">
    <property type="term" value="F:L-phosphoserine phosphatase activity"/>
    <property type="evidence" value="ECO:0007669"/>
    <property type="project" value="TreeGrafter"/>
</dbReference>
<evidence type="ECO:0000256" key="4">
    <source>
        <dbReference type="ARBA" id="ARBA00012640"/>
    </source>
</evidence>
<dbReference type="PANTHER" id="PTHR43344">
    <property type="entry name" value="PHOSPHOSERINE PHOSPHATASE"/>
    <property type="match status" value="1"/>
</dbReference>
<keyword evidence="12" id="KW-0732">Signal</keyword>
<dbReference type="SUPFAM" id="SSF56784">
    <property type="entry name" value="HAD-like"/>
    <property type="match status" value="1"/>
</dbReference>
<keyword evidence="6" id="KW-0479">Metal-binding</keyword>
<evidence type="ECO:0000256" key="7">
    <source>
        <dbReference type="ARBA" id="ARBA00022801"/>
    </source>
</evidence>
<sequence>MKNRKSSKLLALGLTFALGVGMTTAFAASSVVPATTKVTVDGQPVSVEAYNIDNGNNYFKLRDFASNLDFGLTWDAATDTAAIDTTTHYKPDETQLITGNWAPATRARIQAVIDENANQGKYVVFDFDNTSVIFDVEEALLIYQIENLRFKIDPAEIVDVLETQIPDLNAPVGQTVDGKDVTTAQLVADIASDYAWLYENYEGFGAGGTYDLDYIHATNQYQDFAAKLRFMYSAVGDTFDASISYPWITYHFTGMTPDEVFELASESHTYWAEYGRYASETWTSPVELPGEAGVVSISYTTGLTFTDELKDLYHTLMANDIDVYIISASFIDVIRAANETMGYGVPEENVFAMRNKLGEDGTYINEYDYDWGGEGMYAQTQAAGKSTVLANFIAPKYDGAGPLMVFGDSAGDWNMMTDWMETGDTELGVIFNRYRKPSSDPIWEGSNEAAQSIGDPDARFVLQGRDENNGQLRPTEKSILLGESEEVLVRPA</sequence>
<dbReference type="AlphaFoldDB" id="A0A9D2T1K2"/>
<protein>
    <recommendedName>
        <fullName evidence="4">phosphoserine phosphatase</fullName>
        <ecNumber evidence="4">3.1.3.3</ecNumber>
    </recommendedName>
</protein>
<keyword evidence="9" id="KW-0718">Serine biosynthesis</keyword>
<evidence type="ECO:0000256" key="1">
    <source>
        <dbReference type="ARBA" id="ARBA00001946"/>
    </source>
</evidence>
<reference evidence="13" key="1">
    <citation type="journal article" date="2021" name="PeerJ">
        <title>Extensive microbial diversity within the chicken gut microbiome revealed by metagenomics and culture.</title>
        <authorList>
            <person name="Gilroy R."/>
            <person name="Ravi A."/>
            <person name="Getino M."/>
            <person name="Pursley I."/>
            <person name="Horton D.L."/>
            <person name="Alikhan N.F."/>
            <person name="Baker D."/>
            <person name="Gharbi K."/>
            <person name="Hall N."/>
            <person name="Watson M."/>
            <person name="Adriaenssens E.M."/>
            <person name="Foster-Nyarko E."/>
            <person name="Jarju S."/>
            <person name="Secka A."/>
            <person name="Antonio M."/>
            <person name="Oren A."/>
            <person name="Chaudhuri R.R."/>
            <person name="La Ragione R."/>
            <person name="Hildebrand F."/>
            <person name="Pallen M.J."/>
        </authorList>
    </citation>
    <scope>NUCLEOTIDE SEQUENCE</scope>
    <source>
        <strain evidence="13">CHK186-1790</strain>
    </source>
</reference>
<dbReference type="Gene3D" id="1.20.1440.320">
    <property type="match status" value="1"/>
</dbReference>
<keyword evidence="8" id="KW-0460">Magnesium</keyword>
<gene>
    <name evidence="13" type="ORF">H9701_09305</name>
</gene>
<dbReference type="EMBL" id="DWWJ01000169">
    <property type="protein sequence ID" value="HJC41730.1"/>
    <property type="molecule type" value="Genomic_DNA"/>
</dbReference>
<comment type="cofactor">
    <cofactor evidence="1">
        <name>Mg(2+)</name>
        <dbReference type="ChEBI" id="CHEBI:18420"/>
    </cofactor>
</comment>
<evidence type="ECO:0000256" key="9">
    <source>
        <dbReference type="ARBA" id="ARBA00023299"/>
    </source>
</evidence>
<comment type="similarity">
    <text evidence="3">Belongs to the HAD-like hydrolase superfamily. SerB family.</text>
</comment>
<evidence type="ECO:0000256" key="11">
    <source>
        <dbReference type="ARBA" id="ARBA00048523"/>
    </source>
</evidence>